<proteinExistence type="inferred from homology"/>
<comment type="catalytic activity">
    <reaction evidence="7">
        <text>a secondary alcohol + NAD(+) = a ketone + NADH + H(+)</text>
        <dbReference type="Rhea" id="RHEA:10740"/>
        <dbReference type="ChEBI" id="CHEBI:15378"/>
        <dbReference type="ChEBI" id="CHEBI:17087"/>
        <dbReference type="ChEBI" id="CHEBI:35681"/>
        <dbReference type="ChEBI" id="CHEBI:57540"/>
        <dbReference type="ChEBI" id="CHEBI:57945"/>
        <dbReference type="EC" id="1.1.1.1"/>
    </reaction>
</comment>
<evidence type="ECO:0000256" key="5">
    <source>
        <dbReference type="ARBA" id="ARBA00022833"/>
    </source>
</evidence>
<dbReference type="InterPro" id="IPR011032">
    <property type="entry name" value="GroES-like_sf"/>
</dbReference>
<evidence type="ECO:0000313" key="11">
    <source>
        <dbReference type="EMBL" id="MDX3044010.1"/>
    </source>
</evidence>
<dbReference type="EC" id="1.1.1.1" evidence="3"/>
<dbReference type="EMBL" id="JARAWJ010000065">
    <property type="protein sequence ID" value="MDX3044010.1"/>
    <property type="molecule type" value="Genomic_DNA"/>
</dbReference>
<evidence type="ECO:0000256" key="7">
    <source>
        <dbReference type="ARBA" id="ARBA00049164"/>
    </source>
</evidence>
<evidence type="ECO:0000313" key="12">
    <source>
        <dbReference type="Proteomes" id="UP001282474"/>
    </source>
</evidence>
<dbReference type="SMART" id="SM00829">
    <property type="entry name" value="PKS_ER"/>
    <property type="match status" value="1"/>
</dbReference>
<comment type="caution">
    <text evidence="11">The sequence shown here is derived from an EMBL/GenBank/DDBJ whole genome shotgun (WGS) entry which is preliminary data.</text>
</comment>
<comment type="catalytic activity">
    <reaction evidence="8">
        <text>a primary alcohol + NAD(+) = an aldehyde + NADH + H(+)</text>
        <dbReference type="Rhea" id="RHEA:10736"/>
        <dbReference type="ChEBI" id="CHEBI:15378"/>
        <dbReference type="ChEBI" id="CHEBI:15734"/>
        <dbReference type="ChEBI" id="CHEBI:17478"/>
        <dbReference type="ChEBI" id="CHEBI:57540"/>
        <dbReference type="ChEBI" id="CHEBI:57945"/>
        <dbReference type="EC" id="1.1.1.1"/>
    </reaction>
</comment>
<comment type="similarity">
    <text evidence="2 9">Belongs to the zinc-containing alcohol dehydrogenase family.</text>
</comment>
<organism evidence="11 12">
    <name type="scientific">Streptomyces caniscabiei</name>
    <dbReference type="NCBI Taxonomy" id="2746961"/>
    <lineage>
        <taxon>Bacteria</taxon>
        <taxon>Bacillati</taxon>
        <taxon>Actinomycetota</taxon>
        <taxon>Actinomycetes</taxon>
        <taxon>Kitasatosporales</taxon>
        <taxon>Streptomycetaceae</taxon>
        <taxon>Streptomyces</taxon>
    </lineage>
</organism>
<comment type="cofactor">
    <cofactor evidence="1 9">
        <name>Zn(2+)</name>
        <dbReference type="ChEBI" id="CHEBI:29105"/>
    </cofactor>
</comment>
<dbReference type="Gene3D" id="3.40.50.720">
    <property type="entry name" value="NAD(P)-binding Rossmann-like Domain"/>
    <property type="match status" value="1"/>
</dbReference>
<dbReference type="SUPFAM" id="SSF51735">
    <property type="entry name" value="NAD(P)-binding Rossmann-fold domains"/>
    <property type="match status" value="1"/>
</dbReference>
<keyword evidence="6" id="KW-0560">Oxidoreductase</keyword>
<dbReference type="Pfam" id="PF00107">
    <property type="entry name" value="ADH_zinc_N"/>
    <property type="match status" value="1"/>
</dbReference>
<evidence type="ECO:0000259" key="10">
    <source>
        <dbReference type="SMART" id="SM00829"/>
    </source>
</evidence>
<evidence type="ECO:0000256" key="1">
    <source>
        <dbReference type="ARBA" id="ARBA00001947"/>
    </source>
</evidence>
<dbReference type="CDD" id="cd08245">
    <property type="entry name" value="CAD"/>
    <property type="match status" value="1"/>
</dbReference>
<dbReference type="InterPro" id="IPR020843">
    <property type="entry name" value="ER"/>
</dbReference>
<gene>
    <name evidence="11" type="ORF">PV383_43655</name>
</gene>
<dbReference type="InterPro" id="IPR013149">
    <property type="entry name" value="ADH-like_C"/>
</dbReference>
<evidence type="ECO:0000256" key="6">
    <source>
        <dbReference type="ARBA" id="ARBA00023002"/>
    </source>
</evidence>
<dbReference type="Proteomes" id="UP001282474">
    <property type="component" value="Unassembled WGS sequence"/>
</dbReference>
<dbReference type="Gene3D" id="3.90.180.10">
    <property type="entry name" value="Medium-chain alcohol dehydrogenases, catalytic domain"/>
    <property type="match status" value="1"/>
</dbReference>
<dbReference type="Pfam" id="PF08240">
    <property type="entry name" value="ADH_N"/>
    <property type="match status" value="1"/>
</dbReference>
<name>A0ABU4N378_9ACTN</name>
<reference evidence="11 12" key="1">
    <citation type="journal article" date="2023" name="Microb. Genom.">
        <title>Mesoterricola silvestris gen. nov., sp. nov., Mesoterricola sediminis sp. nov., Geothrix oryzae sp. nov., Geothrix edaphica sp. nov., Geothrix rubra sp. nov., and Geothrix limicola sp. nov., six novel members of Acidobacteriota isolated from soils.</title>
        <authorList>
            <person name="Weisberg A.J."/>
            <person name="Pearce E."/>
            <person name="Kramer C.G."/>
            <person name="Chang J.H."/>
            <person name="Clarke C.R."/>
        </authorList>
    </citation>
    <scope>NUCLEOTIDE SEQUENCE [LARGE SCALE GENOMIC DNA]</scope>
    <source>
        <strain evidence="11 12">NE20-4-1</strain>
    </source>
</reference>
<keyword evidence="5 9" id="KW-0862">Zinc</keyword>
<keyword evidence="4 9" id="KW-0479">Metal-binding</keyword>
<dbReference type="PANTHER" id="PTHR42940:SF8">
    <property type="entry name" value="VACUOLAR PROTEIN SORTING-ASSOCIATED PROTEIN 11"/>
    <property type="match status" value="1"/>
</dbReference>
<evidence type="ECO:0000256" key="2">
    <source>
        <dbReference type="ARBA" id="ARBA00008072"/>
    </source>
</evidence>
<dbReference type="SUPFAM" id="SSF50129">
    <property type="entry name" value="GroES-like"/>
    <property type="match status" value="1"/>
</dbReference>
<dbReference type="InterPro" id="IPR013154">
    <property type="entry name" value="ADH-like_N"/>
</dbReference>
<dbReference type="PROSITE" id="PS00059">
    <property type="entry name" value="ADH_ZINC"/>
    <property type="match status" value="1"/>
</dbReference>
<dbReference type="InterPro" id="IPR002328">
    <property type="entry name" value="ADH_Zn_CS"/>
</dbReference>
<accession>A0ABU4N378</accession>
<evidence type="ECO:0000256" key="9">
    <source>
        <dbReference type="RuleBase" id="RU361277"/>
    </source>
</evidence>
<feature type="domain" description="Enoyl reductase (ER)" evidence="10">
    <location>
        <begin position="11"/>
        <end position="339"/>
    </location>
</feature>
<protein>
    <recommendedName>
        <fullName evidence="3">alcohol dehydrogenase</fullName>
        <ecNumber evidence="3">1.1.1.1</ecNumber>
    </recommendedName>
</protein>
<evidence type="ECO:0000256" key="3">
    <source>
        <dbReference type="ARBA" id="ARBA00013190"/>
    </source>
</evidence>
<evidence type="ECO:0000256" key="4">
    <source>
        <dbReference type="ARBA" id="ARBA00022723"/>
    </source>
</evidence>
<keyword evidence="12" id="KW-1185">Reference proteome</keyword>
<dbReference type="InterPro" id="IPR036291">
    <property type="entry name" value="NAD(P)-bd_dom_sf"/>
</dbReference>
<dbReference type="PANTHER" id="PTHR42940">
    <property type="entry name" value="ALCOHOL DEHYDROGENASE 1-RELATED"/>
    <property type="match status" value="1"/>
</dbReference>
<dbReference type="RefSeq" id="WP_193381443.1">
    <property type="nucleotide sequence ID" value="NZ_JABXWF010000022.1"/>
</dbReference>
<evidence type="ECO:0000256" key="8">
    <source>
        <dbReference type="ARBA" id="ARBA00049243"/>
    </source>
</evidence>
<sequence length="341" mass="35151">MKAAVIPEVNGGWELREVPTPQPGPGEVLMRVRASGVCVNDVLATTGAIRFPSVDPAITGHEPAGEVVAVGPGVTTRRVGDRVGTHWVRAACGRCDYCRLGLPVTGQAAFACAAPTTTGFSVQGGHAEYMVVGADETVLLPDGLAFESAAPILCAGYTGWSALRAAEPEPHERVAVLGIGAVGHLAVQFAHACGLETIAMTSSPDKHDVARRLGADEVVANGVELRAAGGVDVILATAGSYPAAAEAMTGLRPGGRLVLSGIDGTDPFTVPPAGRSLPFMGMRMQVIGSTHNGPQYLREALDLAAAGKVTPMVETFPKEQVATAVDKVAKGTVRFRAVVTY</sequence>